<dbReference type="InterPro" id="IPR024087">
    <property type="entry name" value="Creatininase-like_sf"/>
</dbReference>
<protein>
    <submittedName>
        <fullName evidence="6">Creatininase family protein</fullName>
    </submittedName>
</protein>
<evidence type="ECO:0000256" key="2">
    <source>
        <dbReference type="ARBA" id="ARBA00022723"/>
    </source>
</evidence>
<dbReference type="PANTHER" id="PTHR35005">
    <property type="entry name" value="3-DEHYDRO-SCYLLO-INOSOSE HYDROLASE"/>
    <property type="match status" value="1"/>
</dbReference>
<evidence type="ECO:0000256" key="1">
    <source>
        <dbReference type="ARBA" id="ARBA00001947"/>
    </source>
</evidence>
<gene>
    <name evidence="6" type="ORF">LJD61_05085</name>
</gene>
<sequence length="264" mass="30092">MNITKYELAKMTWKEAEHIFKQDKVFLIPLGSMEEHGPQSVLGDYMAAEEAAKEIAKRSGAVMVPTIPFGYSEYFRDYPGTISFSPKTMYRVIADIFECLIEHGAKKFLIVNGHGGNMSIIEMFGRDLRREKGVMIAKFDLWQVLSPQMKEELYGENVSKCMGHGAEPVTSVMKYLRPEDIRMDLVGEMDKVYKWQDFEMASLAKTKVAGMEASIYFNVKDITDQGCLADPHYGSAEIGKRIFERMVEVGCEFVKRIENSKMEI</sequence>
<keyword evidence="4" id="KW-0862">Zinc</keyword>
<comment type="caution">
    <text evidence="6">The sequence shown here is derived from an EMBL/GenBank/DDBJ whole genome shotgun (WGS) entry which is preliminary data.</text>
</comment>
<evidence type="ECO:0000256" key="3">
    <source>
        <dbReference type="ARBA" id="ARBA00022801"/>
    </source>
</evidence>
<comment type="cofactor">
    <cofactor evidence="1">
        <name>Zn(2+)</name>
        <dbReference type="ChEBI" id="CHEBI:29105"/>
    </cofactor>
</comment>
<name>A0ABT1NEZ6_9FIRM</name>
<dbReference type="EMBL" id="JAJEKE010000003">
    <property type="protein sequence ID" value="MCQ1528921.1"/>
    <property type="molecule type" value="Genomic_DNA"/>
</dbReference>
<evidence type="ECO:0000256" key="4">
    <source>
        <dbReference type="ARBA" id="ARBA00022833"/>
    </source>
</evidence>
<dbReference type="SUPFAM" id="SSF102215">
    <property type="entry name" value="Creatininase"/>
    <property type="match status" value="1"/>
</dbReference>
<evidence type="ECO:0000313" key="6">
    <source>
        <dbReference type="EMBL" id="MCQ1528921.1"/>
    </source>
</evidence>
<dbReference type="Proteomes" id="UP001651880">
    <property type="component" value="Unassembled WGS sequence"/>
</dbReference>
<dbReference type="InterPro" id="IPR003785">
    <property type="entry name" value="Creatininase/forma_Hydrolase"/>
</dbReference>
<dbReference type="RefSeq" id="WP_255226444.1">
    <property type="nucleotide sequence ID" value="NZ_JAJEKE010000003.1"/>
</dbReference>
<proteinExistence type="inferred from homology"/>
<comment type="similarity">
    <text evidence="5">Belongs to the creatininase superfamily.</text>
</comment>
<keyword evidence="2" id="KW-0479">Metal-binding</keyword>
<keyword evidence="7" id="KW-1185">Reference proteome</keyword>
<organism evidence="6 7">
    <name type="scientific">Lutispora saccharofermentans</name>
    <dbReference type="NCBI Taxonomy" id="3024236"/>
    <lineage>
        <taxon>Bacteria</taxon>
        <taxon>Bacillati</taxon>
        <taxon>Bacillota</taxon>
        <taxon>Clostridia</taxon>
        <taxon>Lutisporales</taxon>
        <taxon>Lutisporaceae</taxon>
        <taxon>Lutispora</taxon>
    </lineage>
</organism>
<reference evidence="6 7" key="1">
    <citation type="submission" date="2021-10" db="EMBL/GenBank/DDBJ databases">
        <title>Lutispora strain m25 sp. nov., a thermophilic, non-spore-forming bacterium isolated from a lab-scale methanogenic bioreactor digesting anaerobic sludge.</title>
        <authorList>
            <person name="El Houari A."/>
            <person name="Mcdonald J."/>
        </authorList>
    </citation>
    <scope>NUCLEOTIDE SEQUENCE [LARGE SCALE GENOMIC DNA]</scope>
    <source>
        <strain evidence="7">m25</strain>
    </source>
</reference>
<dbReference type="Gene3D" id="3.40.50.10310">
    <property type="entry name" value="Creatininase"/>
    <property type="match status" value="1"/>
</dbReference>
<dbReference type="Pfam" id="PF02633">
    <property type="entry name" value="Creatininase"/>
    <property type="match status" value="1"/>
</dbReference>
<evidence type="ECO:0000313" key="7">
    <source>
        <dbReference type="Proteomes" id="UP001651880"/>
    </source>
</evidence>
<keyword evidence="3" id="KW-0378">Hydrolase</keyword>
<dbReference type="PANTHER" id="PTHR35005:SF1">
    <property type="entry name" value="2-AMINO-5-FORMYLAMINO-6-RIBOSYLAMINOPYRIMIDIN-4(3H)-ONE 5'-MONOPHOSPHATE DEFORMYLASE"/>
    <property type="match status" value="1"/>
</dbReference>
<accession>A0ABT1NEZ6</accession>
<evidence type="ECO:0000256" key="5">
    <source>
        <dbReference type="ARBA" id="ARBA00024029"/>
    </source>
</evidence>